<evidence type="ECO:0000259" key="1">
    <source>
        <dbReference type="Pfam" id="PF13391"/>
    </source>
</evidence>
<keyword evidence="2" id="KW-0255">Endonuclease</keyword>
<evidence type="ECO:0000313" key="2">
    <source>
        <dbReference type="EMBL" id="MBD1433770.1"/>
    </source>
</evidence>
<keyword evidence="2" id="KW-0540">Nuclease</keyword>
<dbReference type="Proteomes" id="UP000602759">
    <property type="component" value="Unassembled WGS sequence"/>
</dbReference>
<protein>
    <submittedName>
        <fullName evidence="2">HNH endonuclease</fullName>
    </submittedName>
</protein>
<dbReference type="EMBL" id="JACOIK010000008">
    <property type="protein sequence ID" value="MBD1433770.1"/>
    <property type="molecule type" value="Genomic_DNA"/>
</dbReference>
<name>A0ABR7YR32_9SPHI</name>
<keyword evidence="3" id="KW-1185">Reference proteome</keyword>
<sequence length="180" mass="20616">MSMQRLDHSALDLFANLDISSNRDSGDYITIPLSPYQSYTEEDKEEYKISDDDEREIVERGIKLRRGQQKFRDALLKRYNNTCVITGCKIVDILEAAHIRPYRGKNDNHPSNGLLLRADIHTLFDLNLIAIDPDTMMVHFHPKVKNEYALYDGILLITNAGYKPNVEALASHYKNFKSGA</sequence>
<evidence type="ECO:0000313" key="3">
    <source>
        <dbReference type="Proteomes" id="UP000602759"/>
    </source>
</evidence>
<dbReference type="Pfam" id="PF13391">
    <property type="entry name" value="HNH_2"/>
    <property type="match status" value="1"/>
</dbReference>
<dbReference type="GO" id="GO:0004519">
    <property type="term" value="F:endonuclease activity"/>
    <property type="evidence" value="ECO:0007669"/>
    <property type="project" value="UniProtKB-KW"/>
</dbReference>
<feature type="domain" description="HNH nuclease" evidence="1">
    <location>
        <begin position="83"/>
        <end position="132"/>
    </location>
</feature>
<dbReference type="InterPro" id="IPR003615">
    <property type="entry name" value="HNH_nuc"/>
</dbReference>
<accession>A0ABR7YR32</accession>
<organism evidence="2 3">
    <name type="scientific">Sphingobacterium micropteri</name>
    <dbReference type="NCBI Taxonomy" id="2763501"/>
    <lineage>
        <taxon>Bacteria</taxon>
        <taxon>Pseudomonadati</taxon>
        <taxon>Bacteroidota</taxon>
        <taxon>Sphingobacteriia</taxon>
        <taxon>Sphingobacteriales</taxon>
        <taxon>Sphingobacteriaceae</taxon>
        <taxon>Sphingobacterium</taxon>
    </lineage>
</organism>
<comment type="caution">
    <text evidence="2">The sequence shown here is derived from an EMBL/GenBank/DDBJ whole genome shotgun (WGS) entry which is preliminary data.</text>
</comment>
<keyword evidence="2" id="KW-0378">Hydrolase</keyword>
<proteinExistence type="predicted"/>
<reference evidence="2 3" key="1">
    <citation type="submission" date="2020-08" db="EMBL/GenBank/DDBJ databases">
        <title>Sphingobacterium sp. DN00404 isolated from aquaculture water.</title>
        <authorList>
            <person name="Zhang M."/>
        </authorList>
    </citation>
    <scope>NUCLEOTIDE SEQUENCE [LARGE SCALE GENOMIC DNA]</scope>
    <source>
        <strain evidence="2 3">DN00404</strain>
    </source>
</reference>
<gene>
    <name evidence="2" type="ORF">H8B06_13100</name>
</gene>